<organism evidence="9 10">
    <name type="scientific">Paenibacillus qinlingensis</name>
    <dbReference type="NCBI Taxonomy" id="1837343"/>
    <lineage>
        <taxon>Bacteria</taxon>
        <taxon>Bacillati</taxon>
        <taxon>Bacillota</taxon>
        <taxon>Bacilli</taxon>
        <taxon>Bacillales</taxon>
        <taxon>Paenibacillaceae</taxon>
        <taxon>Paenibacillus</taxon>
    </lineage>
</organism>
<dbReference type="Gene3D" id="1.20.1250.20">
    <property type="entry name" value="MFS general substrate transporter like domains"/>
    <property type="match status" value="1"/>
</dbReference>
<keyword evidence="6 7" id="KW-0472">Membrane</keyword>
<name>A0ABU1NX35_9BACL</name>
<keyword evidence="4 7" id="KW-0812">Transmembrane</keyword>
<dbReference type="PANTHER" id="PTHR43124">
    <property type="entry name" value="PURINE EFFLUX PUMP PBUE"/>
    <property type="match status" value="1"/>
</dbReference>
<evidence type="ECO:0000256" key="3">
    <source>
        <dbReference type="ARBA" id="ARBA00022475"/>
    </source>
</evidence>
<protein>
    <submittedName>
        <fullName evidence="9">DHA1 family putative efflux transporter-like MFS transporter</fullName>
    </submittedName>
</protein>
<evidence type="ECO:0000256" key="1">
    <source>
        <dbReference type="ARBA" id="ARBA00004651"/>
    </source>
</evidence>
<dbReference type="Proteomes" id="UP001267290">
    <property type="component" value="Unassembled WGS sequence"/>
</dbReference>
<evidence type="ECO:0000256" key="2">
    <source>
        <dbReference type="ARBA" id="ARBA00022448"/>
    </source>
</evidence>
<evidence type="ECO:0000256" key="7">
    <source>
        <dbReference type="SAM" id="Phobius"/>
    </source>
</evidence>
<gene>
    <name evidence="9" type="ORF">J2736_003243</name>
</gene>
<evidence type="ECO:0000256" key="6">
    <source>
        <dbReference type="ARBA" id="ARBA00023136"/>
    </source>
</evidence>
<reference evidence="9 10" key="1">
    <citation type="submission" date="2023-07" db="EMBL/GenBank/DDBJ databases">
        <title>Sorghum-associated microbial communities from plants grown in Nebraska, USA.</title>
        <authorList>
            <person name="Schachtman D."/>
        </authorList>
    </citation>
    <scope>NUCLEOTIDE SEQUENCE [LARGE SCALE GENOMIC DNA]</scope>
    <source>
        <strain evidence="9 10">CC258</strain>
    </source>
</reference>
<dbReference type="InterPro" id="IPR011701">
    <property type="entry name" value="MFS"/>
</dbReference>
<dbReference type="InterPro" id="IPR050189">
    <property type="entry name" value="MFS_Efflux_Transporters"/>
</dbReference>
<dbReference type="PANTHER" id="PTHR43124:SF10">
    <property type="entry name" value="PURINE EFFLUX PUMP PBUE"/>
    <property type="match status" value="1"/>
</dbReference>
<accession>A0ABU1NX35</accession>
<comment type="caution">
    <text evidence="9">The sequence shown here is derived from an EMBL/GenBank/DDBJ whole genome shotgun (WGS) entry which is preliminary data.</text>
</comment>
<feature type="transmembrane region" description="Helical" evidence="7">
    <location>
        <begin position="160"/>
        <end position="182"/>
    </location>
</feature>
<keyword evidence="3" id="KW-1003">Cell membrane</keyword>
<feature type="domain" description="Major facilitator superfamily (MFS) profile" evidence="8">
    <location>
        <begin position="6"/>
        <end position="382"/>
    </location>
</feature>
<evidence type="ECO:0000313" key="10">
    <source>
        <dbReference type="Proteomes" id="UP001267290"/>
    </source>
</evidence>
<evidence type="ECO:0000256" key="5">
    <source>
        <dbReference type="ARBA" id="ARBA00022989"/>
    </source>
</evidence>
<dbReference type="SUPFAM" id="SSF103473">
    <property type="entry name" value="MFS general substrate transporter"/>
    <property type="match status" value="1"/>
</dbReference>
<evidence type="ECO:0000256" key="4">
    <source>
        <dbReference type="ARBA" id="ARBA00022692"/>
    </source>
</evidence>
<dbReference type="PROSITE" id="PS50850">
    <property type="entry name" value="MFS"/>
    <property type="match status" value="1"/>
</dbReference>
<feature type="transmembrane region" description="Helical" evidence="7">
    <location>
        <begin position="41"/>
        <end position="65"/>
    </location>
</feature>
<evidence type="ECO:0000313" key="9">
    <source>
        <dbReference type="EMBL" id="MDR6552041.1"/>
    </source>
</evidence>
<keyword evidence="5 7" id="KW-1133">Transmembrane helix</keyword>
<feature type="transmembrane region" description="Helical" evidence="7">
    <location>
        <begin position="357"/>
        <end position="377"/>
    </location>
</feature>
<comment type="subcellular location">
    <subcellularLocation>
        <location evidence="1">Cell membrane</location>
        <topology evidence="1">Multi-pass membrane protein</topology>
    </subcellularLocation>
</comment>
<dbReference type="RefSeq" id="WP_310499601.1">
    <property type="nucleotide sequence ID" value="NZ_JAVDSB010000005.1"/>
</dbReference>
<keyword evidence="10" id="KW-1185">Reference proteome</keyword>
<feature type="transmembrane region" description="Helical" evidence="7">
    <location>
        <begin position="72"/>
        <end position="91"/>
    </location>
</feature>
<keyword evidence="2" id="KW-0813">Transport</keyword>
<feature type="transmembrane region" description="Helical" evidence="7">
    <location>
        <begin position="274"/>
        <end position="303"/>
    </location>
</feature>
<dbReference type="InterPro" id="IPR020846">
    <property type="entry name" value="MFS_dom"/>
</dbReference>
<dbReference type="InterPro" id="IPR036259">
    <property type="entry name" value="MFS_trans_sf"/>
</dbReference>
<feature type="transmembrane region" description="Helical" evidence="7">
    <location>
        <begin position="130"/>
        <end position="148"/>
    </location>
</feature>
<dbReference type="EMBL" id="JAVDSB010000005">
    <property type="protein sequence ID" value="MDR6552041.1"/>
    <property type="molecule type" value="Genomic_DNA"/>
</dbReference>
<feature type="transmembrane region" description="Helical" evidence="7">
    <location>
        <begin position="236"/>
        <end position="254"/>
    </location>
</feature>
<feature type="transmembrane region" description="Helical" evidence="7">
    <location>
        <begin position="97"/>
        <end position="118"/>
    </location>
</feature>
<dbReference type="CDD" id="cd17324">
    <property type="entry name" value="MFS_NepI_like"/>
    <property type="match status" value="1"/>
</dbReference>
<dbReference type="Pfam" id="PF07690">
    <property type="entry name" value="MFS_1"/>
    <property type="match status" value="1"/>
</dbReference>
<proteinExistence type="predicted"/>
<sequence>MSNSLKILLLAIVTFFVGTSEYVIAGFLDIIAKDTGISVASAGQLISIFSLSYAIGTPILVALTARMDRRTLFIASLVTFVIGNAMVNFLPGYLPLLLSRVVLALSAGIFLTVAITMATKLAKPEKIGSAISTVVMGFSTSFVIGIPLGRLVAANMNWKLNFAALGILGFVAIFILMAAIPRTEGETPIPLVKQLAFLKNPKILMALVVIFFWILGYSIAFTYITPFLLNVANMSTSTISIALFIFGLASMIGAKIGGSATDKWGVRKTLLSGLILHAISLALLALSAHSIVAVLFVLVLWSLSLWSSGPTQQVNLVSQAPEASSIMISLYSSTHQLSMAIGVGLGGLVLKNMPISSVVWFGALGVTIAAILAIRAIRPVVKVANMLPIHENK</sequence>
<evidence type="ECO:0000259" key="8">
    <source>
        <dbReference type="PROSITE" id="PS50850"/>
    </source>
</evidence>
<feature type="transmembrane region" description="Helical" evidence="7">
    <location>
        <begin position="203"/>
        <end position="224"/>
    </location>
</feature>